<keyword evidence="3" id="KW-1185">Reference proteome</keyword>
<gene>
    <name evidence="2" type="ORF">ACFONC_00355</name>
</gene>
<name>A0ABV7XH53_9GAMM</name>
<organism evidence="2 3">
    <name type="scientific">Luteimonas soli</name>
    <dbReference type="NCBI Taxonomy" id="1648966"/>
    <lineage>
        <taxon>Bacteria</taxon>
        <taxon>Pseudomonadati</taxon>
        <taxon>Pseudomonadota</taxon>
        <taxon>Gammaproteobacteria</taxon>
        <taxon>Lysobacterales</taxon>
        <taxon>Lysobacteraceae</taxon>
        <taxon>Luteimonas</taxon>
    </lineage>
</organism>
<keyword evidence="1" id="KW-0812">Transmembrane</keyword>
<dbReference type="PANTHER" id="PTHR36109">
    <property type="entry name" value="MEMBRANE PROTEIN-RELATED"/>
    <property type="match status" value="1"/>
</dbReference>
<dbReference type="InterPro" id="IPR052948">
    <property type="entry name" value="Low_temp-induced_all0457"/>
</dbReference>
<evidence type="ECO:0000256" key="1">
    <source>
        <dbReference type="SAM" id="Phobius"/>
    </source>
</evidence>
<proteinExistence type="predicted"/>
<keyword evidence="1" id="KW-1133">Transmembrane helix</keyword>
<feature type="transmembrane region" description="Helical" evidence="1">
    <location>
        <begin position="87"/>
        <end position="110"/>
    </location>
</feature>
<sequence>MKTRHVFVTDSVDHATAAIAAARRAGIKDGDISLVADSSIEMQEIPDDLRNAENDFMPAAVRGAMAGGSVGLVGGLIGVVVPPIGLTIAGVAATTLVGAAVGSWVTALIGSMVPDEVHRRFESEIRAGRILIVVDETPEAMAGAEAALREAGAEQLPYEATSALQR</sequence>
<dbReference type="Proteomes" id="UP001595705">
    <property type="component" value="Unassembled WGS sequence"/>
</dbReference>
<evidence type="ECO:0008006" key="4">
    <source>
        <dbReference type="Google" id="ProtNLM"/>
    </source>
</evidence>
<comment type="caution">
    <text evidence="2">The sequence shown here is derived from an EMBL/GenBank/DDBJ whole genome shotgun (WGS) entry which is preliminary data.</text>
</comment>
<evidence type="ECO:0000313" key="3">
    <source>
        <dbReference type="Proteomes" id="UP001595705"/>
    </source>
</evidence>
<keyword evidence="1" id="KW-0472">Membrane</keyword>
<protein>
    <recommendedName>
        <fullName evidence="4">DUF1269 domain-containing protein</fullName>
    </recommendedName>
</protein>
<evidence type="ECO:0000313" key="2">
    <source>
        <dbReference type="EMBL" id="MFC3714609.1"/>
    </source>
</evidence>
<dbReference type="EMBL" id="JBHRYA010000001">
    <property type="protein sequence ID" value="MFC3714609.1"/>
    <property type="molecule type" value="Genomic_DNA"/>
</dbReference>
<dbReference type="RefSeq" id="WP_386741536.1">
    <property type="nucleotide sequence ID" value="NZ_JBHRYA010000001.1"/>
</dbReference>
<reference evidence="3" key="1">
    <citation type="journal article" date="2019" name="Int. J. Syst. Evol. Microbiol.">
        <title>The Global Catalogue of Microorganisms (GCM) 10K type strain sequencing project: providing services to taxonomists for standard genome sequencing and annotation.</title>
        <authorList>
            <consortium name="The Broad Institute Genomics Platform"/>
            <consortium name="The Broad Institute Genome Sequencing Center for Infectious Disease"/>
            <person name="Wu L."/>
            <person name="Ma J."/>
        </authorList>
    </citation>
    <scope>NUCLEOTIDE SEQUENCE [LARGE SCALE GENOMIC DNA]</scope>
    <source>
        <strain evidence="3">KCTC 42441</strain>
    </source>
</reference>
<accession>A0ABV7XH53</accession>
<feature type="transmembrane region" description="Helical" evidence="1">
    <location>
        <begin position="59"/>
        <end position="81"/>
    </location>
</feature>
<dbReference type="PANTHER" id="PTHR36109:SF2">
    <property type="entry name" value="MEMBRANE PROTEIN"/>
    <property type="match status" value="1"/>
</dbReference>